<comment type="subcellular location">
    <subcellularLocation>
        <location evidence="1">Nucleus</location>
    </subcellularLocation>
</comment>
<protein>
    <submittedName>
        <fullName evidence="6">Heterogeneous nuclear ribonucleoprotein 1</fullName>
    </submittedName>
</protein>
<dbReference type="SUPFAM" id="SSF54928">
    <property type="entry name" value="RNA-binding domain, RBD"/>
    <property type="match status" value="1"/>
</dbReference>
<keyword evidence="6" id="KW-0687">Ribonucleoprotein</keyword>
<keyword evidence="2" id="KW-0539">Nucleus</keyword>
<sequence>MNSSKLNDRASPGKIFIGGLPKETEYDEFNRHFGKYGDITDSVIMKDRMTGQPRGFGFITYADPLVVDKVIEDTHVFSGKQVEIKRTIPRETANSKDFKTKKIFVRGIPISLGEDELATFFSKYGKVVEHQIVRDHGTNRSRGFGFVVFDSEEVVDELVSNGNMIDMAGNQVEIKKAEPKKASNPPFVSRSRSRSFPDRFSGYDGAYDSFDGRYGPGPNRASGVPGIVDGYSGYNPYRAPWGPGIARGYSRYAPYTVRRGPGIADGYSRYTSYRAPGDNMSGYPMSGGYYGRYGGEARMHGNSAEMPYDVSETRGNRETRGNAGETSPRKGETFLKLWMLPFPGTRTCPRPVPVSVPVQLSGEGSDIGDYGDFGGYRGESYDRRTSYGTSGAGGGPNSGPASSYGSSYGSGGYSGGSHYHPY</sequence>
<evidence type="ECO:0000259" key="5">
    <source>
        <dbReference type="PROSITE" id="PS50102"/>
    </source>
</evidence>
<proteinExistence type="predicted"/>
<dbReference type="Pfam" id="PF00076">
    <property type="entry name" value="RRM_1"/>
    <property type="match status" value="2"/>
</dbReference>
<gene>
    <name evidence="6" type="ORF">Tco_0819161</name>
</gene>
<dbReference type="InterPro" id="IPR000504">
    <property type="entry name" value="RRM_dom"/>
</dbReference>
<accession>A0ABQ5A8C3</accession>
<reference evidence="6" key="1">
    <citation type="journal article" date="2022" name="Int. J. Mol. Sci.">
        <title>Draft Genome of Tanacetum Coccineum: Genomic Comparison of Closely Related Tanacetum-Family Plants.</title>
        <authorList>
            <person name="Yamashiro T."/>
            <person name="Shiraishi A."/>
            <person name="Nakayama K."/>
            <person name="Satake H."/>
        </authorList>
    </citation>
    <scope>NUCLEOTIDE SEQUENCE</scope>
</reference>
<evidence type="ECO:0000256" key="4">
    <source>
        <dbReference type="SAM" id="MobiDB-lite"/>
    </source>
</evidence>
<keyword evidence="7" id="KW-1185">Reference proteome</keyword>
<keyword evidence="3" id="KW-0694">RNA-binding</keyword>
<evidence type="ECO:0000313" key="7">
    <source>
        <dbReference type="Proteomes" id="UP001151760"/>
    </source>
</evidence>
<dbReference type="GO" id="GO:1990904">
    <property type="term" value="C:ribonucleoprotein complex"/>
    <property type="evidence" value="ECO:0007669"/>
    <property type="project" value="UniProtKB-KW"/>
</dbReference>
<feature type="domain" description="RRM" evidence="5">
    <location>
        <begin position="13"/>
        <end position="89"/>
    </location>
</feature>
<feature type="compositionally biased region" description="Basic and acidic residues" evidence="4">
    <location>
        <begin position="311"/>
        <end position="320"/>
    </location>
</feature>
<dbReference type="PANTHER" id="PTHR48033">
    <property type="entry name" value="RNA-BINDING (RRM/RBD/RNP MOTIFS) FAMILY PROTEIN"/>
    <property type="match status" value="1"/>
</dbReference>
<evidence type="ECO:0000256" key="3">
    <source>
        <dbReference type="PROSITE-ProRule" id="PRU00176"/>
    </source>
</evidence>
<dbReference type="InterPro" id="IPR012677">
    <property type="entry name" value="Nucleotide-bd_a/b_plait_sf"/>
</dbReference>
<evidence type="ECO:0000313" key="6">
    <source>
        <dbReference type="EMBL" id="GJS97991.1"/>
    </source>
</evidence>
<name>A0ABQ5A8C3_9ASTR</name>
<dbReference type="Gene3D" id="3.30.70.330">
    <property type="match status" value="2"/>
</dbReference>
<evidence type="ECO:0000256" key="1">
    <source>
        <dbReference type="ARBA" id="ARBA00004123"/>
    </source>
</evidence>
<dbReference type="EMBL" id="BQNB010012008">
    <property type="protein sequence ID" value="GJS97991.1"/>
    <property type="molecule type" value="Genomic_DNA"/>
</dbReference>
<feature type="region of interest" description="Disordered" evidence="4">
    <location>
        <begin position="306"/>
        <end position="329"/>
    </location>
</feature>
<dbReference type="PROSITE" id="PS50102">
    <property type="entry name" value="RRM"/>
    <property type="match status" value="2"/>
</dbReference>
<dbReference type="SMART" id="SM00360">
    <property type="entry name" value="RRM"/>
    <property type="match status" value="2"/>
</dbReference>
<evidence type="ECO:0000256" key="2">
    <source>
        <dbReference type="ARBA" id="ARBA00023242"/>
    </source>
</evidence>
<dbReference type="InterPro" id="IPR035979">
    <property type="entry name" value="RBD_domain_sf"/>
</dbReference>
<feature type="domain" description="RRM" evidence="5">
    <location>
        <begin position="101"/>
        <end position="179"/>
    </location>
</feature>
<dbReference type="PANTHER" id="PTHR48033:SF4">
    <property type="entry name" value="OS08G0320100 PROTEIN"/>
    <property type="match status" value="1"/>
</dbReference>
<organism evidence="6 7">
    <name type="scientific">Tanacetum coccineum</name>
    <dbReference type="NCBI Taxonomy" id="301880"/>
    <lineage>
        <taxon>Eukaryota</taxon>
        <taxon>Viridiplantae</taxon>
        <taxon>Streptophyta</taxon>
        <taxon>Embryophyta</taxon>
        <taxon>Tracheophyta</taxon>
        <taxon>Spermatophyta</taxon>
        <taxon>Magnoliopsida</taxon>
        <taxon>eudicotyledons</taxon>
        <taxon>Gunneridae</taxon>
        <taxon>Pentapetalae</taxon>
        <taxon>asterids</taxon>
        <taxon>campanulids</taxon>
        <taxon>Asterales</taxon>
        <taxon>Asteraceae</taxon>
        <taxon>Asteroideae</taxon>
        <taxon>Anthemideae</taxon>
        <taxon>Anthemidinae</taxon>
        <taxon>Tanacetum</taxon>
    </lineage>
</organism>
<comment type="caution">
    <text evidence="6">The sequence shown here is derived from an EMBL/GenBank/DDBJ whole genome shotgun (WGS) entry which is preliminary data.</text>
</comment>
<feature type="region of interest" description="Disordered" evidence="4">
    <location>
        <begin position="381"/>
        <end position="422"/>
    </location>
</feature>
<feature type="compositionally biased region" description="Low complexity" evidence="4">
    <location>
        <begin position="398"/>
        <end position="407"/>
    </location>
</feature>
<reference evidence="6" key="2">
    <citation type="submission" date="2022-01" db="EMBL/GenBank/DDBJ databases">
        <authorList>
            <person name="Yamashiro T."/>
            <person name="Shiraishi A."/>
            <person name="Satake H."/>
            <person name="Nakayama K."/>
        </authorList>
    </citation>
    <scope>NUCLEOTIDE SEQUENCE</scope>
</reference>
<dbReference type="Proteomes" id="UP001151760">
    <property type="component" value="Unassembled WGS sequence"/>
</dbReference>